<dbReference type="InterPro" id="IPR036249">
    <property type="entry name" value="Thioredoxin-like_sf"/>
</dbReference>
<dbReference type="CDD" id="cd03024">
    <property type="entry name" value="DsbA_FrnE"/>
    <property type="match status" value="1"/>
</dbReference>
<dbReference type="STRING" id="229205.SAMN05444372_108132"/>
<dbReference type="Pfam" id="PF01323">
    <property type="entry name" value="DSBA"/>
    <property type="match status" value="1"/>
</dbReference>
<dbReference type="SUPFAM" id="SSF52833">
    <property type="entry name" value="Thioredoxin-like"/>
    <property type="match status" value="1"/>
</dbReference>
<dbReference type="Gene3D" id="3.40.30.10">
    <property type="entry name" value="Glutaredoxin"/>
    <property type="match status" value="1"/>
</dbReference>
<dbReference type="InterPro" id="IPR001853">
    <property type="entry name" value="DSBA-like_thioredoxin_dom"/>
</dbReference>
<dbReference type="PANTHER" id="PTHR13887:SF41">
    <property type="entry name" value="THIOREDOXIN SUPERFAMILY PROTEIN"/>
    <property type="match status" value="1"/>
</dbReference>
<dbReference type="PANTHER" id="PTHR13887">
    <property type="entry name" value="GLUTATHIONE S-TRANSFERASE KAPPA"/>
    <property type="match status" value="1"/>
</dbReference>
<name>A0A1M5LNQ4_9FLAO</name>
<evidence type="ECO:0000259" key="1">
    <source>
        <dbReference type="Pfam" id="PF01323"/>
    </source>
</evidence>
<dbReference type="EMBL" id="FQWF01000008">
    <property type="protein sequence ID" value="SHG66289.1"/>
    <property type="molecule type" value="Genomic_DNA"/>
</dbReference>
<accession>A0A1M5LNQ4</accession>
<dbReference type="GO" id="GO:0016491">
    <property type="term" value="F:oxidoreductase activity"/>
    <property type="evidence" value="ECO:0007669"/>
    <property type="project" value="InterPro"/>
</dbReference>
<evidence type="ECO:0000313" key="3">
    <source>
        <dbReference type="Proteomes" id="UP000184020"/>
    </source>
</evidence>
<gene>
    <name evidence="2" type="ORF">SAMN05444372_108132</name>
</gene>
<reference evidence="3" key="1">
    <citation type="submission" date="2016-11" db="EMBL/GenBank/DDBJ databases">
        <authorList>
            <person name="Varghese N."/>
            <person name="Submissions S."/>
        </authorList>
    </citation>
    <scope>NUCLEOTIDE SEQUENCE [LARGE SCALE GENOMIC DNA]</scope>
    <source>
        <strain evidence="3">DSM 17659</strain>
    </source>
</reference>
<protein>
    <submittedName>
        <fullName evidence="2">Protein disulfide-isomerase</fullName>
    </submittedName>
</protein>
<feature type="domain" description="DSBA-like thioredoxin" evidence="1">
    <location>
        <begin position="17"/>
        <end position="218"/>
    </location>
</feature>
<proteinExistence type="predicted"/>
<dbReference type="Proteomes" id="UP000184020">
    <property type="component" value="Unassembled WGS sequence"/>
</dbReference>
<dbReference type="GO" id="GO:0016853">
    <property type="term" value="F:isomerase activity"/>
    <property type="evidence" value="ECO:0007669"/>
    <property type="project" value="UniProtKB-KW"/>
</dbReference>
<evidence type="ECO:0000313" key="2">
    <source>
        <dbReference type="EMBL" id="SHG66289.1"/>
    </source>
</evidence>
<sequence>MEKDILKKNTMKNKLKIQIWSDIMCPFCYIGKRRIEESLEKFEHKNSVEIEWKSFQLDAGFVASDDDNMVDHLANKYRKDTVWAHGMLDDMTQNAKNSGLDFNFEKAVMANSLNAHRLLHLAKKYSLANDLEELLFKAYLTDGLNINNLATLKDLGLKVGLESQEIDEVLHSDTYAKEVAADILEAQAIGVQGVPFYVFDNKYSVSGAQHVDTFISTLEKVWHEGNFVSKPTLLNNTGGASCGIDGCD</sequence>
<keyword evidence="3" id="KW-1185">Reference proteome</keyword>
<keyword evidence="2" id="KW-0413">Isomerase</keyword>
<organism evidence="2 3">
    <name type="scientific">Flavobacterium micromati</name>
    <dbReference type="NCBI Taxonomy" id="229205"/>
    <lineage>
        <taxon>Bacteria</taxon>
        <taxon>Pseudomonadati</taxon>
        <taxon>Bacteroidota</taxon>
        <taxon>Flavobacteriia</taxon>
        <taxon>Flavobacteriales</taxon>
        <taxon>Flavobacteriaceae</taxon>
        <taxon>Flavobacterium</taxon>
    </lineage>
</organism>
<dbReference type="AlphaFoldDB" id="A0A1M5LNQ4"/>